<feature type="region of interest" description="Disordered" evidence="7">
    <location>
        <begin position="314"/>
        <end position="347"/>
    </location>
</feature>
<feature type="compositionally biased region" description="Polar residues" evidence="7">
    <location>
        <begin position="459"/>
        <end position="474"/>
    </location>
</feature>
<organism evidence="9 10">
    <name type="scientific">Sparus aurata</name>
    <name type="common">Gilthead sea bream</name>
    <dbReference type="NCBI Taxonomy" id="8175"/>
    <lineage>
        <taxon>Eukaryota</taxon>
        <taxon>Metazoa</taxon>
        <taxon>Chordata</taxon>
        <taxon>Craniata</taxon>
        <taxon>Vertebrata</taxon>
        <taxon>Euteleostomi</taxon>
        <taxon>Actinopterygii</taxon>
        <taxon>Neopterygii</taxon>
        <taxon>Teleostei</taxon>
        <taxon>Neoteleostei</taxon>
        <taxon>Acanthomorphata</taxon>
        <taxon>Eupercaria</taxon>
        <taxon>Spariformes</taxon>
        <taxon>Sparidae</taxon>
        <taxon>Sparus</taxon>
    </lineage>
</organism>
<evidence type="ECO:0000313" key="10">
    <source>
        <dbReference type="Proteomes" id="UP000472265"/>
    </source>
</evidence>
<accession>A0A671YHI0</accession>
<sequence>MKCSSEVLNSYHCSLSRPASDSPSVVNDTSSQLNFSELTPCQFGISVQSFTPASLSKKKSRLAQLKARRRSNIGVRGSPETNSLICFMARQRMKTPPTFQTPEVRCSSVPFCHWSKNNNNIWLLSLICDGGKENHPPLMTPTPSKRRCLRPLEPCQLEIRETSNFYLCIQGFTIFAGEDDSTETSKVKNKKKSVRFGVPLSPEFFDKNLPPSTPLQKGGTPARAPTPGGSLKLRSLLKTPQRSESQTPQSQPDLNSPTAFGASPTLAMPRNRRMHSVGDDSEEEDGKVDKMADIVSVMLACVAVYITYPHANSVFPQQPEESEPVKRSTRSAAKSASGKIKMTSTARRQWSKDVDRSLYSSRAYASKNPTLSPITERLSLIGQSPATQQTPSTGCTGNTSGNYQHYLIVIGNYGFFNPVMYSFLPTAPNHENHLNPEITNDSQTTAEPTLIDALKNPSEDSITSPNSSKDSTAGMSRRLSGPRLKGSGLKKRKVSVAELQTGGAMEEHCEDQNSTSLEHQTSHEVGERPAAGQQENTIRSSSDGQEEEGATSLDLAPWQADFNFEDVFKPVATRGQRSVRRSLRNQSTAEHSAGLAWLPWSSPESSKEARRRTRGRRLSAAPPVQPSLPEETLDEAS</sequence>
<dbReference type="GeneTree" id="ENSGT00940000167358"/>
<keyword evidence="4" id="KW-0832">Ubl conjugation</keyword>
<feature type="region of interest" description="Disordered" evidence="7">
    <location>
        <begin position="455"/>
        <end position="556"/>
    </location>
</feature>
<gene>
    <name evidence="9" type="primary">cdca2</name>
</gene>
<feature type="region of interest" description="Disordered" evidence="7">
    <location>
        <begin position="570"/>
        <end position="637"/>
    </location>
</feature>
<dbReference type="Ensembl" id="ENSSAUT00010063751.1">
    <property type="protein sequence ID" value="ENSSAUP00010060802.1"/>
    <property type="gene ID" value="ENSSAUG00010024604.1"/>
</dbReference>
<dbReference type="GO" id="GO:0007088">
    <property type="term" value="P:regulation of mitotic nuclear division"/>
    <property type="evidence" value="ECO:0007669"/>
    <property type="project" value="TreeGrafter"/>
</dbReference>
<evidence type="ECO:0000256" key="2">
    <source>
        <dbReference type="ARBA" id="ARBA00022499"/>
    </source>
</evidence>
<evidence type="ECO:0000313" key="9">
    <source>
        <dbReference type="Ensembl" id="ENSSAUP00010060802.1"/>
    </source>
</evidence>
<reference evidence="9" key="3">
    <citation type="submission" date="2025-09" db="UniProtKB">
        <authorList>
            <consortium name="Ensembl"/>
        </authorList>
    </citation>
    <scope>IDENTIFICATION</scope>
</reference>
<dbReference type="AlphaFoldDB" id="A0A671YHI0"/>
<dbReference type="GO" id="GO:0005694">
    <property type="term" value="C:chromosome"/>
    <property type="evidence" value="ECO:0007669"/>
    <property type="project" value="TreeGrafter"/>
</dbReference>
<feature type="compositionally biased region" description="Low complexity" evidence="7">
    <location>
        <begin position="218"/>
        <end position="229"/>
    </location>
</feature>
<feature type="domain" description="PP1-binding" evidence="8">
    <location>
        <begin position="190"/>
        <end position="243"/>
    </location>
</feature>
<evidence type="ECO:0000256" key="7">
    <source>
        <dbReference type="SAM" id="MobiDB-lite"/>
    </source>
</evidence>
<feature type="compositionally biased region" description="Polar residues" evidence="7">
    <location>
        <begin position="533"/>
        <end position="543"/>
    </location>
</feature>
<dbReference type="InterPro" id="IPR029334">
    <property type="entry name" value="PP1-bd"/>
</dbReference>
<dbReference type="GO" id="GO:0005634">
    <property type="term" value="C:nucleus"/>
    <property type="evidence" value="ECO:0007669"/>
    <property type="project" value="UniProtKB-SubCell"/>
</dbReference>
<keyword evidence="3" id="KW-0597">Phosphoprotein</keyword>
<keyword evidence="6" id="KW-0131">Cell cycle</keyword>
<comment type="subcellular location">
    <subcellularLocation>
        <location evidence="1">Nucleus</location>
    </subcellularLocation>
</comment>
<dbReference type="Pfam" id="PF15276">
    <property type="entry name" value="PP1_bind"/>
    <property type="match status" value="1"/>
</dbReference>
<feature type="compositionally biased region" description="Polar residues" evidence="7">
    <location>
        <begin position="238"/>
        <end position="258"/>
    </location>
</feature>
<evidence type="ECO:0000256" key="5">
    <source>
        <dbReference type="ARBA" id="ARBA00023242"/>
    </source>
</evidence>
<dbReference type="PANTHER" id="PTHR21603:SF16">
    <property type="entry name" value="CELL DIVISION CYCLE-ASSOCIATED PROTEIN 2"/>
    <property type="match status" value="1"/>
</dbReference>
<keyword evidence="2" id="KW-1017">Isopeptide bond</keyword>
<name>A0A671YHI0_SPAAU</name>
<reference evidence="9" key="1">
    <citation type="submission" date="2021-04" db="EMBL/GenBank/DDBJ databases">
        <authorList>
            <consortium name="Wellcome Sanger Institute Data Sharing"/>
        </authorList>
    </citation>
    <scope>NUCLEOTIDE SEQUENCE [LARGE SCALE GENOMIC DNA]</scope>
</reference>
<evidence type="ECO:0000259" key="8">
    <source>
        <dbReference type="Pfam" id="PF15276"/>
    </source>
</evidence>
<keyword evidence="10" id="KW-1185">Reference proteome</keyword>
<evidence type="ECO:0000256" key="6">
    <source>
        <dbReference type="ARBA" id="ARBA00023306"/>
    </source>
</evidence>
<dbReference type="Proteomes" id="UP000472265">
    <property type="component" value="Chromosome 5"/>
</dbReference>
<evidence type="ECO:0000256" key="4">
    <source>
        <dbReference type="ARBA" id="ARBA00022843"/>
    </source>
</evidence>
<feature type="region of interest" description="Disordered" evidence="7">
    <location>
        <begin position="203"/>
        <end position="286"/>
    </location>
</feature>
<evidence type="ECO:0000256" key="1">
    <source>
        <dbReference type="ARBA" id="ARBA00004123"/>
    </source>
</evidence>
<proteinExistence type="predicted"/>
<keyword evidence="5" id="KW-0539">Nucleus</keyword>
<evidence type="ECO:0000256" key="3">
    <source>
        <dbReference type="ARBA" id="ARBA00022553"/>
    </source>
</evidence>
<protein>
    <recommendedName>
        <fullName evidence="8">PP1-binding domain-containing protein</fullName>
    </recommendedName>
</protein>
<reference evidence="9" key="2">
    <citation type="submission" date="2025-08" db="UniProtKB">
        <authorList>
            <consortium name="Ensembl"/>
        </authorList>
    </citation>
    <scope>IDENTIFICATION</scope>
</reference>
<dbReference type="PANTHER" id="PTHR21603">
    <property type="entry name" value="ANTIGEN KI-67-LIKE PROTEIN"/>
    <property type="match status" value="1"/>
</dbReference>
<dbReference type="GO" id="GO:0051983">
    <property type="term" value="P:regulation of chromosome segregation"/>
    <property type="evidence" value="ECO:0007669"/>
    <property type="project" value="TreeGrafter"/>
</dbReference>